<dbReference type="GeneID" id="20090649"/>
<evidence type="ECO:0000313" key="1">
    <source>
        <dbReference type="EMBL" id="ETV91950.1"/>
    </source>
</evidence>
<organism evidence="1">
    <name type="scientific">Aphanomyces invadans</name>
    <dbReference type="NCBI Taxonomy" id="157072"/>
    <lineage>
        <taxon>Eukaryota</taxon>
        <taxon>Sar</taxon>
        <taxon>Stramenopiles</taxon>
        <taxon>Oomycota</taxon>
        <taxon>Saprolegniomycetes</taxon>
        <taxon>Saprolegniales</taxon>
        <taxon>Verrucalvaceae</taxon>
        <taxon>Aphanomyces</taxon>
    </lineage>
</organism>
<dbReference type="VEuPathDB" id="FungiDB:H310_13599"/>
<sequence length="54" mass="6271">MDDSVWEFYLKELLKFELIGPSVLLVDNLATHVSSTSYKLVDEDFLLTLALWDH</sequence>
<accession>A0A024TCT7</accession>
<dbReference type="AlphaFoldDB" id="A0A024TCT7"/>
<dbReference type="EMBL" id="KI914005">
    <property type="protein sequence ID" value="ETV91950.1"/>
    <property type="molecule type" value="Genomic_DNA"/>
</dbReference>
<reference evidence="1" key="1">
    <citation type="submission" date="2013-12" db="EMBL/GenBank/DDBJ databases">
        <title>The Genome Sequence of Aphanomyces invadans NJM9701.</title>
        <authorList>
            <consortium name="The Broad Institute Genomics Platform"/>
            <person name="Russ C."/>
            <person name="Tyler B."/>
            <person name="van West P."/>
            <person name="Dieguez-Uribeondo J."/>
            <person name="Young S.K."/>
            <person name="Zeng Q."/>
            <person name="Gargeya S."/>
            <person name="Fitzgerald M."/>
            <person name="Abouelleil A."/>
            <person name="Alvarado L."/>
            <person name="Chapman S.B."/>
            <person name="Gainer-Dewar J."/>
            <person name="Goldberg J."/>
            <person name="Griggs A."/>
            <person name="Gujja S."/>
            <person name="Hansen M."/>
            <person name="Howarth C."/>
            <person name="Imamovic A."/>
            <person name="Ireland A."/>
            <person name="Larimer J."/>
            <person name="McCowan C."/>
            <person name="Murphy C."/>
            <person name="Pearson M."/>
            <person name="Poon T.W."/>
            <person name="Priest M."/>
            <person name="Roberts A."/>
            <person name="Saif S."/>
            <person name="Shea T."/>
            <person name="Sykes S."/>
            <person name="Wortman J."/>
            <person name="Nusbaum C."/>
            <person name="Birren B."/>
        </authorList>
    </citation>
    <scope>NUCLEOTIDE SEQUENCE [LARGE SCALE GENOMIC DNA]</scope>
    <source>
        <strain evidence="1">NJM9701</strain>
    </source>
</reference>
<dbReference type="RefSeq" id="XP_008879374.1">
    <property type="nucleotide sequence ID" value="XM_008881152.1"/>
</dbReference>
<proteinExistence type="predicted"/>
<protein>
    <recommendedName>
        <fullName evidence="2">DDE-1 domain-containing protein</fullName>
    </recommendedName>
</protein>
<gene>
    <name evidence="1" type="ORF">H310_13599</name>
</gene>
<evidence type="ECO:0008006" key="2">
    <source>
        <dbReference type="Google" id="ProtNLM"/>
    </source>
</evidence>
<name>A0A024TCT7_9STRA</name>